<dbReference type="Proteomes" id="UP000887574">
    <property type="component" value="Unplaced"/>
</dbReference>
<evidence type="ECO:0000256" key="1">
    <source>
        <dbReference type="SAM" id="MobiDB-lite"/>
    </source>
</evidence>
<sequence length="99" mass="11270">MLQLGSKLSKSQSRSLRQVSSYYIAPQLPTSSPSPPSISPPPNYKEFLAYFPSLDPNKNNDYYDQQPFEVPQKSTTTAPMPSYKHETLSRRCENWLNAV</sequence>
<keyword evidence="2" id="KW-1185">Reference proteome</keyword>
<protein>
    <submittedName>
        <fullName evidence="3">Uncharacterized protein</fullName>
    </submittedName>
</protein>
<name>A0A915E3R5_9BILA</name>
<proteinExistence type="predicted"/>
<reference evidence="3" key="1">
    <citation type="submission" date="2022-11" db="UniProtKB">
        <authorList>
            <consortium name="WormBaseParasite"/>
        </authorList>
    </citation>
    <scope>IDENTIFICATION</scope>
</reference>
<organism evidence="2 3">
    <name type="scientific">Ditylenchus dipsaci</name>
    <dbReference type="NCBI Taxonomy" id="166011"/>
    <lineage>
        <taxon>Eukaryota</taxon>
        <taxon>Metazoa</taxon>
        <taxon>Ecdysozoa</taxon>
        <taxon>Nematoda</taxon>
        <taxon>Chromadorea</taxon>
        <taxon>Rhabditida</taxon>
        <taxon>Tylenchina</taxon>
        <taxon>Tylenchomorpha</taxon>
        <taxon>Sphaerularioidea</taxon>
        <taxon>Anguinidae</taxon>
        <taxon>Anguininae</taxon>
        <taxon>Ditylenchus</taxon>
    </lineage>
</organism>
<dbReference type="AlphaFoldDB" id="A0A915E3R5"/>
<feature type="region of interest" description="Disordered" evidence="1">
    <location>
        <begin position="60"/>
        <end position="85"/>
    </location>
</feature>
<evidence type="ECO:0000313" key="3">
    <source>
        <dbReference type="WBParaSite" id="jg26646"/>
    </source>
</evidence>
<accession>A0A915E3R5</accession>
<evidence type="ECO:0000313" key="2">
    <source>
        <dbReference type="Proteomes" id="UP000887574"/>
    </source>
</evidence>
<dbReference type="WBParaSite" id="jg26646">
    <property type="protein sequence ID" value="jg26646"/>
    <property type="gene ID" value="jg26646"/>
</dbReference>